<dbReference type="GeneID" id="63786714"/>
<dbReference type="GO" id="GO:0071595">
    <property type="term" value="C:Nem1-Spo7 phosphatase complex"/>
    <property type="evidence" value="ECO:0007669"/>
    <property type="project" value="TreeGrafter"/>
</dbReference>
<dbReference type="GO" id="GO:0004721">
    <property type="term" value="F:phosphoprotein phosphatase activity"/>
    <property type="evidence" value="ECO:0007669"/>
    <property type="project" value="TreeGrafter"/>
</dbReference>
<dbReference type="PANTHER" id="PTHR28249:SF1">
    <property type="entry name" value="SPORULATION-SPECIFIC PROTEIN SPO7"/>
    <property type="match status" value="1"/>
</dbReference>
<feature type="region of interest" description="Disordered" evidence="1">
    <location>
        <begin position="165"/>
        <end position="209"/>
    </location>
</feature>
<name>A0A1Y2EX84_PROLT</name>
<feature type="transmembrane region" description="Helical" evidence="2">
    <location>
        <begin position="63"/>
        <end position="84"/>
    </location>
</feature>
<dbReference type="GO" id="GO:0019888">
    <property type="term" value="F:protein phosphatase regulator activity"/>
    <property type="evidence" value="ECO:0007669"/>
    <property type="project" value="InterPro"/>
</dbReference>
<dbReference type="EMBL" id="MCFI01000025">
    <property type="protein sequence ID" value="ORY75736.1"/>
    <property type="molecule type" value="Genomic_DNA"/>
</dbReference>
<accession>A0A1Y2EX84</accession>
<dbReference type="RefSeq" id="XP_040722384.1">
    <property type="nucleotide sequence ID" value="XM_040870115.1"/>
</dbReference>
<dbReference type="STRING" id="56484.A0A1Y2EX84"/>
<dbReference type="Pfam" id="PF03907">
    <property type="entry name" value="Spo7"/>
    <property type="match status" value="1"/>
</dbReference>
<evidence type="ECO:0000256" key="1">
    <source>
        <dbReference type="SAM" id="MobiDB-lite"/>
    </source>
</evidence>
<comment type="caution">
    <text evidence="3">The sequence shown here is derived from an EMBL/GenBank/DDBJ whole genome shotgun (WGS) entry which is preliminary data.</text>
</comment>
<dbReference type="GO" id="GO:0006998">
    <property type="term" value="P:nuclear envelope organization"/>
    <property type="evidence" value="ECO:0007669"/>
    <property type="project" value="TreeGrafter"/>
</dbReference>
<dbReference type="AlphaFoldDB" id="A0A1Y2EX84"/>
<keyword evidence="2" id="KW-0472">Membrane</keyword>
<dbReference type="OrthoDB" id="5599171at2759"/>
<gene>
    <name evidence="3" type="ORF">BCR37DRAFT_383809</name>
</gene>
<keyword evidence="2" id="KW-0812">Transmembrane</keyword>
<dbReference type="PANTHER" id="PTHR28249">
    <property type="entry name" value="SPORULATION-SPECIFIC PROTEIN SPO7"/>
    <property type="match status" value="1"/>
</dbReference>
<evidence type="ECO:0000256" key="2">
    <source>
        <dbReference type="SAM" id="Phobius"/>
    </source>
</evidence>
<feature type="transmembrane region" description="Helical" evidence="2">
    <location>
        <begin position="32"/>
        <end position="51"/>
    </location>
</feature>
<reference evidence="3 4" key="1">
    <citation type="submission" date="2016-07" db="EMBL/GenBank/DDBJ databases">
        <title>Pervasive Adenine N6-methylation of Active Genes in Fungi.</title>
        <authorList>
            <consortium name="DOE Joint Genome Institute"/>
            <person name="Mondo S.J."/>
            <person name="Dannebaum R.O."/>
            <person name="Kuo R.C."/>
            <person name="Labutti K."/>
            <person name="Haridas S."/>
            <person name="Kuo A."/>
            <person name="Salamov A."/>
            <person name="Ahrendt S.R."/>
            <person name="Lipzen A."/>
            <person name="Sullivan W."/>
            <person name="Andreopoulos W.B."/>
            <person name="Clum A."/>
            <person name="Lindquist E."/>
            <person name="Daum C."/>
            <person name="Ramamoorthy G.K."/>
            <person name="Gryganskyi A."/>
            <person name="Culley D."/>
            <person name="Magnuson J.K."/>
            <person name="James T.Y."/>
            <person name="O'Malley M.A."/>
            <person name="Stajich J.E."/>
            <person name="Spatafora J.W."/>
            <person name="Visel A."/>
            <person name="Grigoriev I.V."/>
        </authorList>
    </citation>
    <scope>NUCLEOTIDE SEQUENCE [LARGE SCALE GENOMIC DNA]</scope>
    <source>
        <strain evidence="3 4">12-1054</strain>
    </source>
</reference>
<dbReference type="InterPro" id="IPR005605">
    <property type="entry name" value="Spo7"/>
</dbReference>
<keyword evidence="2" id="KW-1133">Transmembrane helix</keyword>
<feature type="compositionally biased region" description="Low complexity" evidence="1">
    <location>
        <begin position="170"/>
        <end position="187"/>
    </location>
</feature>
<dbReference type="OMA" id="FVPHCNR"/>
<proteinExistence type="predicted"/>
<protein>
    <submittedName>
        <fullName evidence="3">Spo7-like protein-domain-containing protein</fullName>
    </submittedName>
</protein>
<evidence type="ECO:0000313" key="3">
    <source>
        <dbReference type="EMBL" id="ORY75736.1"/>
    </source>
</evidence>
<keyword evidence="4" id="KW-1185">Reference proteome</keyword>
<evidence type="ECO:0000313" key="4">
    <source>
        <dbReference type="Proteomes" id="UP000193685"/>
    </source>
</evidence>
<sequence length="209" mass="23583">MSSGSDQYGDLLIFEESLRKEYARLLVLKRKYTLFFALLIAWNAFFFHGTWVNPSDYSYVLFLYRICLLAGLVTLVLFYASGLYNSTLLQPRKFIPQANRGLRPFNVKLVPTQTGWLSFLRKEKMPGEAHVKLVVSARAGGEPQVREGFEEYRQAYWLAMEEKKRTGRVSTVSTKAAGGSSSSTSKSHGSRQRASATREVLVGSDCSRT</sequence>
<organism evidence="3 4">
    <name type="scientific">Protomyces lactucae-debilis</name>
    <dbReference type="NCBI Taxonomy" id="2754530"/>
    <lineage>
        <taxon>Eukaryota</taxon>
        <taxon>Fungi</taxon>
        <taxon>Dikarya</taxon>
        <taxon>Ascomycota</taxon>
        <taxon>Taphrinomycotina</taxon>
        <taxon>Taphrinomycetes</taxon>
        <taxon>Taphrinales</taxon>
        <taxon>Protomycetaceae</taxon>
        <taxon>Protomyces</taxon>
    </lineage>
</organism>
<dbReference type="Proteomes" id="UP000193685">
    <property type="component" value="Unassembled WGS sequence"/>
</dbReference>